<keyword evidence="4" id="KW-1185">Reference proteome</keyword>
<dbReference type="PROSITE" id="PS51257">
    <property type="entry name" value="PROKAR_LIPOPROTEIN"/>
    <property type="match status" value="1"/>
</dbReference>
<evidence type="ECO:0000256" key="2">
    <source>
        <dbReference type="SAM" id="SignalP"/>
    </source>
</evidence>
<feature type="compositionally biased region" description="Low complexity" evidence="1">
    <location>
        <begin position="177"/>
        <end position="187"/>
    </location>
</feature>
<evidence type="ECO:0000313" key="4">
    <source>
        <dbReference type="Proteomes" id="UP000727456"/>
    </source>
</evidence>
<name>A0ABX0TWT1_9SPHN</name>
<dbReference type="RefSeq" id="WP_167073993.1">
    <property type="nucleotide sequence ID" value="NZ_JAAOZC010000006.1"/>
</dbReference>
<feature type="signal peptide" evidence="2">
    <location>
        <begin position="1"/>
        <end position="23"/>
    </location>
</feature>
<gene>
    <name evidence="3" type="ORF">FHS31_002524</name>
</gene>
<proteinExistence type="predicted"/>
<dbReference type="EMBL" id="JAAOZC010000006">
    <property type="protein sequence ID" value="NIJ08900.1"/>
    <property type="molecule type" value="Genomic_DNA"/>
</dbReference>
<feature type="chain" id="PRO_5045106604" evidence="2">
    <location>
        <begin position="24"/>
        <end position="194"/>
    </location>
</feature>
<evidence type="ECO:0000313" key="3">
    <source>
        <dbReference type="EMBL" id="NIJ08900.1"/>
    </source>
</evidence>
<reference evidence="3 4" key="1">
    <citation type="submission" date="2020-03" db="EMBL/GenBank/DDBJ databases">
        <title>Genomic Encyclopedia of Type Strains, Phase III (KMG-III): the genomes of soil and plant-associated and newly described type strains.</title>
        <authorList>
            <person name="Whitman W."/>
        </authorList>
    </citation>
    <scope>NUCLEOTIDE SEQUENCE [LARGE SCALE GENOMIC DNA]</scope>
    <source>
        <strain evidence="3 4">CECT 8804</strain>
    </source>
</reference>
<organism evidence="3 4">
    <name type="scientific">Sphingomonas vulcanisoli</name>
    <dbReference type="NCBI Taxonomy" id="1658060"/>
    <lineage>
        <taxon>Bacteria</taxon>
        <taxon>Pseudomonadati</taxon>
        <taxon>Pseudomonadota</taxon>
        <taxon>Alphaproteobacteria</taxon>
        <taxon>Sphingomonadales</taxon>
        <taxon>Sphingomonadaceae</taxon>
        <taxon>Sphingomonas</taxon>
    </lineage>
</organism>
<evidence type="ECO:0000256" key="1">
    <source>
        <dbReference type="SAM" id="MobiDB-lite"/>
    </source>
</evidence>
<feature type="region of interest" description="Disordered" evidence="1">
    <location>
        <begin position="165"/>
        <end position="194"/>
    </location>
</feature>
<dbReference type="Proteomes" id="UP000727456">
    <property type="component" value="Unassembled WGS sequence"/>
</dbReference>
<protein>
    <submittedName>
        <fullName evidence="3">Uncharacterized protein</fullName>
    </submittedName>
</protein>
<accession>A0ABX0TWT1</accession>
<keyword evidence="2" id="KW-0732">Signal</keyword>
<sequence length="194" mass="19491">MQKSAKALIAGLAGLACAGGVYAAAQNVHVLKVALPDGSIAQIHYVGDVAPKVVVAPSPVALADDDFGAPFAMLDRVAAEMDRQQQAMLQQVAAMQAHAASGAAVQTAGGTAPQGVYHYSYVASSGGPSGCTQSYELTSYGDKQAPKEVSRQSGDCRGVAPLVKTAAPATPTPPKAIPAAVAKPAPARVSPDSI</sequence>
<comment type="caution">
    <text evidence="3">The sequence shown here is derived from an EMBL/GenBank/DDBJ whole genome shotgun (WGS) entry which is preliminary data.</text>
</comment>